<gene>
    <name evidence="3" type="ORF">Msub_20831</name>
</gene>
<evidence type="ECO:0000256" key="1">
    <source>
        <dbReference type="ARBA" id="ARBA00008490"/>
    </source>
</evidence>
<accession>A0A0J7J4W6</accession>
<organism evidence="3 4">
    <name type="scientific">Marinobacter subterrani</name>
    <dbReference type="NCBI Taxonomy" id="1658765"/>
    <lineage>
        <taxon>Bacteria</taxon>
        <taxon>Pseudomonadati</taxon>
        <taxon>Pseudomonadota</taxon>
        <taxon>Gammaproteobacteria</taxon>
        <taxon>Pseudomonadales</taxon>
        <taxon>Marinobacteraceae</taxon>
        <taxon>Marinobacter</taxon>
    </lineage>
</organism>
<evidence type="ECO:0000256" key="2">
    <source>
        <dbReference type="ARBA" id="ARBA00022729"/>
    </source>
</evidence>
<dbReference type="OrthoDB" id="6363842at2"/>
<keyword evidence="4" id="KW-1185">Reference proteome</keyword>
<dbReference type="EMBL" id="LFBU01000002">
    <property type="protein sequence ID" value="KMQ73618.1"/>
    <property type="molecule type" value="Genomic_DNA"/>
</dbReference>
<dbReference type="PATRIC" id="fig|1658765.3.peg.4096"/>
<dbReference type="PANTHER" id="PTHR38108:SF1">
    <property type="entry name" value="UPF0319 PROTEIN YCCT"/>
    <property type="match status" value="1"/>
</dbReference>
<evidence type="ECO:0000313" key="4">
    <source>
        <dbReference type="Proteomes" id="UP000036102"/>
    </source>
</evidence>
<dbReference type="PANTHER" id="PTHR38108">
    <property type="entry name" value="UPF0319 PROTEIN YCCT"/>
    <property type="match status" value="1"/>
</dbReference>
<comment type="caution">
    <text evidence="3">The sequence shown here is derived from an EMBL/GenBank/DDBJ whole genome shotgun (WGS) entry which is preliminary data.</text>
</comment>
<sequence length="231" mass="24855">MSICHVYRVFTSALRGGHKHVTGLRAGLAVLLAMALVGCASGVSVVETWEGNPQAAASAATLKTPGEIRVTRVNGRDMTNFLMQDLALDYALLPGENQVVFVYKTIWAKTGVVSNGESKVHVIESQPQVVRFEAEAGETYHFEFPKPDSRQEAERMMPEFSAAIVSSSGQTVASSTDWTAADQAMASRTPIPGSPSDGTVGSSGSALDQLKAIWKTASDEEKKTFLRWAFE</sequence>
<dbReference type="AlphaFoldDB" id="A0A0J7J4W6"/>
<name>A0A0J7J4W6_9GAMM</name>
<evidence type="ECO:0008006" key="5">
    <source>
        <dbReference type="Google" id="ProtNLM"/>
    </source>
</evidence>
<proteinExistence type="inferred from homology"/>
<comment type="similarity">
    <text evidence="1">Belongs to the UPF0319 family.</text>
</comment>
<keyword evidence="2" id="KW-0732">Signal</keyword>
<dbReference type="RefSeq" id="WP_082146595.1">
    <property type="nucleotide sequence ID" value="NZ_LFBU01000002.1"/>
</dbReference>
<dbReference type="InterPro" id="IPR018635">
    <property type="entry name" value="UPF0319"/>
</dbReference>
<dbReference type="Pfam" id="PF09829">
    <property type="entry name" value="DUF2057"/>
    <property type="match status" value="1"/>
</dbReference>
<protein>
    <recommendedName>
        <fullName evidence="5">DUF2057 domain-containing protein</fullName>
    </recommendedName>
</protein>
<dbReference type="Proteomes" id="UP000036102">
    <property type="component" value="Unassembled WGS sequence"/>
</dbReference>
<evidence type="ECO:0000313" key="3">
    <source>
        <dbReference type="EMBL" id="KMQ73618.1"/>
    </source>
</evidence>
<reference evidence="3 4" key="1">
    <citation type="submission" date="2015-06" db="EMBL/GenBank/DDBJ databases">
        <title>Marinobacter subterrani, a genetically tractable neutrophilic iron-oxidizing strain isolated from the Soudan Iron Mine.</title>
        <authorList>
            <person name="Bonis B.M."/>
            <person name="Gralnick J.A."/>
        </authorList>
    </citation>
    <scope>NUCLEOTIDE SEQUENCE [LARGE SCALE GENOMIC DNA]</scope>
    <source>
        <strain evidence="3 4">JG233</strain>
    </source>
</reference>